<evidence type="ECO:0000313" key="4">
    <source>
        <dbReference type="Proteomes" id="UP001236014"/>
    </source>
</evidence>
<evidence type="ECO:0000256" key="1">
    <source>
        <dbReference type="SAM" id="Phobius"/>
    </source>
</evidence>
<proteinExistence type="predicted"/>
<feature type="transmembrane region" description="Helical" evidence="1">
    <location>
        <begin position="106"/>
        <end position="125"/>
    </location>
</feature>
<dbReference type="Proteomes" id="UP001236014">
    <property type="component" value="Chromosome"/>
</dbReference>
<sequence length="413" mass="42662">MNRLFAEMVGDPATAGGGERRRFPVAVANWGLWRVRTRALAAFVVCVDMVALAATIVVAVLVPLPLTGSARFAVLAAGLLVSAELSRSAERGRGETLLGQGFGTPWVFAGAVVLPPVPAVVLAVVSGAHRWLRVRRRAPYRQVFEVAATALAVLLAGRFLAWAVPVPPSSLGDVRLMGLLVVAAVVFTLVDAALTGVVRGYPQGVAGLLFDVALGIALAWAVVDSPLVVPLLAAALVVLHRGGVGATPRAEPTADPGTGALTASAWWDAARAQPAPAYSVLVLDLDRFGDVNALHGRRIGDAVLLAIADALRDEVRSADLVGRSGGGEFAVFLPGTKPFDALAIAERIRLRVASTAVALKAPYGSPQFAWATVSVGVAARPADGDTADAVFAAAVKAVRRAKAGGRNRTVCAE</sequence>
<dbReference type="InterPro" id="IPR043128">
    <property type="entry name" value="Rev_trsase/Diguanyl_cyclase"/>
</dbReference>
<dbReference type="AlphaFoldDB" id="A0A9Y2MWP7"/>
<dbReference type="CDD" id="cd01949">
    <property type="entry name" value="GGDEF"/>
    <property type="match status" value="1"/>
</dbReference>
<feature type="transmembrane region" description="Helical" evidence="1">
    <location>
        <begin position="146"/>
        <end position="164"/>
    </location>
</feature>
<dbReference type="RefSeq" id="WP_285968746.1">
    <property type="nucleotide sequence ID" value="NZ_CP127294.1"/>
</dbReference>
<dbReference type="GO" id="GO:0052621">
    <property type="term" value="F:diguanylate cyclase activity"/>
    <property type="evidence" value="ECO:0007669"/>
    <property type="project" value="UniProtKB-EC"/>
</dbReference>
<dbReference type="InterPro" id="IPR000160">
    <property type="entry name" value="GGDEF_dom"/>
</dbReference>
<evidence type="ECO:0000313" key="3">
    <source>
        <dbReference type="EMBL" id="WIX78012.1"/>
    </source>
</evidence>
<dbReference type="SMART" id="SM00267">
    <property type="entry name" value="GGDEF"/>
    <property type="match status" value="1"/>
</dbReference>
<dbReference type="Pfam" id="PF00990">
    <property type="entry name" value="GGDEF"/>
    <property type="match status" value="1"/>
</dbReference>
<name>A0A9Y2MWP7_9PSEU</name>
<feature type="transmembrane region" description="Helical" evidence="1">
    <location>
        <begin position="176"/>
        <end position="198"/>
    </location>
</feature>
<feature type="transmembrane region" description="Helical" evidence="1">
    <location>
        <begin position="205"/>
        <end position="223"/>
    </location>
</feature>
<keyword evidence="1" id="KW-0812">Transmembrane</keyword>
<keyword evidence="4" id="KW-1185">Reference proteome</keyword>
<keyword evidence="3" id="KW-0548">Nucleotidyltransferase</keyword>
<dbReference type="InterPro" id="IPR029787">
    <property type="entry name" value="Nucleotide_cyclase"/>
</dbReference>
<dbReference type="Gene3D" id="3.30.70.270">
    <property type="match status" value="1"/>
</dbReference>
<protein>
    <submittedName>
        <fullName evidence="3">GGDEF domain-containing protein</fullName>
        <ecNumber evidence="3">2.7.7.65</ecNumber>
    </submittedName>
</protein>
<gene>
    <name evidence="3" type="ORF">QRX50_42560</name>
</gene>
<dbReference type="PROSITE" id="PS50887">
    <property type="entry name" value="GGDEF"/>
    <property type="match status" value="1"/>
</dbReference>
<dbReference type="NCBIfam" id="TIGR00254">
    <property type="entry name" value="GGDEF"/>
    <property type="match status" value="1"/>
</dbReference>
<feature type="transmembrane region" description="Helical" evidence="1">
    <location>
        <begin position="39"/>
        <end position="62"/>
    </location>
</feature>
<accession>A0A9Y2MWP7</accession>
<keyword evidence="1" id="KW-0472">Membrane</keyword>
<reference evidence="3 4" key="1">
    <citation type="submission" date="2023-06" db="EMBL/GenBank/DDBJ databases">
        <authorList>
            <person name="Oyuntsetseg B."/>
            <person name="Kim S.B."/>
        </authorList>
    </citation>
    <scope>NUCLEOTIDE SEQUENCE [LARGE SCALE GENOMIC DNA]</scope>
    <source>
        <strain evidence="3 4">2-15</strain>
    </source>
</reference>
<dbReference type="PANTHER" id="PTHR45138">
    <property type="entry name" value="REGULATORY COMPONENTS OF SENSORY TRANSDUCTION SYSTEM"/>
    <property type="match status" value="1"/>
</dbReference>
<dbReference type="EC" id="2.7.7.65" evidence="3"/>
<dbReference type="PANTHER" id="PTHR45138:SF9">
    <property type="entry name" value="DIGUANYLATE CYCLASE DGCM-RELATED"/>
    <property type="match status" value="1"/>
</dbReference>
<keyword evidence="3" id="KW-0808">Transferase</keyword>
<dbReference type="SUPFAM" id="SSF55073">
    <property type="entry name" value="Nucleotide cyclase"/>
    <property type="match status" value="1"/>
</dbReference>
<dbReference type="KEGG" id="acab:QRX50_42560"/>
<evidence type="ECO:0000259" key="2">
    <source>
        <dbReference type="PROSITE" id="PS50887"/>
    </source>
</evidence>
<keyword evidence="1" id="KW-1133">Transmembrane helix</keyword>
<dbReference type="GO" id="GO:1902201">
    <property type="term" value="P:negative regulation of bacterial-type flagellum-dependent cell motility"/>
    <property type="evidence" value="ECO:0007669"/>
    <property type="project" value="TreeGrafter"/>
</dbReference>
<dbReference type="EMBL" id="CP127294">
    <property type="protein sequence ID" value="WIX78012.1"/>
    <property type="molecule type" value="Genomic_DNA"/>
</dbReference>
<dbReference type="GO" id="GO:0043709">
    <property type="term" value="P:cell adhesion involved in single-species biofilm formation"/>
    <property type="evidence" value="ECO:0007669"/>
    <property type="project" value="TreeGrafter"/>
</dbReference>
<dbReference type="GO" id="GO:0005886">
    <property type="term" value="C:plasma membrane"/>
    <property type="evidence" value="ECO:0007669"/>
    <property type="project" value="TreeGrafter"/>
</dbReference>
<dbReference type="InterPro" id="IPR050469">
    <property type="entry name" value="Diguanylate_Cyclase"/>
</dbReference>
<feature type="domain" description="GGDEF" evidence="2">
    <location>
        <begin position="276"/>
        <end position="413"/>
    </location>
</feature>
<organism evidence="3 4">
    <name type="scientific">Amycolatopsis carbonis</name>
    <dbReference type="NCBI Taxonomy" id="715471"/>
    <lineage>
        <taxon>Bacteria</taxon>
        <taxon>Bacillati</taxon>
        <taxon>Actinomycetota</taxon>
        <taxon>Actinomycetes</taxon>
        <taxon>Pseudonocardiales</taxon>
        <taxon>Pseudonocardiaceae</taxon>
        <taxon>Amycolatopsis</taxon>
    </lineage>
</organism>